<dbReference type="InterPro" id="IPR006607">
    <property type="entry name" value="DM15"/>
</dbReference>
<sequence>YLKYQKRCVSERKKLGIGYSEEMNTLFRFWSYFLIDVFVPSMYKDFLKFALGDAAANYSLL</sequence>
<dbReference type="Pfam" id="PF21071">
    <property type="entry name" value="LARP1_HEAT"/>
    <property type="match status" value="1"/>
</dbReference>
<name>A0ABC8RHX5_9AQUA</name>
<keyword evidence="2" id="KW-1185">Reference proteome</keyword>
<feature type="non-terminal residue" evidence="1">
    <location>
        <position position="1"/>
    </location>
</feature>
<dbReference type="SMART" id="SM00684">
    <property type="entry name" value="DM15"/>
    <property type="match status" value="1"/>
</dbReference>
<gene>
    <name evidence="1" type="ORF">ILEXP_LOCUS11538</name>
</gene>
<reference evidence="1 2" key="1">
    <citation type="submission" date="2024-02" db="EMBL/GenBank/DDBJ databases">
        <authorList>
            <person name="Vignale AGUSTIN F."/>
            <person name="Sosa J E."/>
            <person name="Modenutti C."/>
        </authorList>
    </citation>
    <scope>NUCLEOTIDE SEQUENCE [LARGE SCALE GENOMIC DNA]</scope>
</reference>
<protein>
    <submittedName>
        <fullName evidence="1">Uncharacterized protein</fullName>
    </submittedName>
</protein>
<organism evidence="1 2">
    <name type="scientific">Ilex paraguariensis</name>
    <name type="common">yerba mate</name>
    <dbReference type="NCBI Taxonomy" id="185542"/>
    <lineage>
        <taxon>Eukaryota</taxon>
        <taxon>Viridiplantae</taxon>
        <taxon>Streptophyta</taxon>
        <taxon>Embryophyta</taxon>
        <taxon>Tracheophyta</taxon>
        <taxon>Spermatophyta</taxon>
        <taxon>Magnoliopsida</taxon>
        <taxon>eudicotyledons</taxon>
        <taxon>Gunneridae</taxon>
        <taxon>Pentapetalae</taxon>
        <taxon>asterids</taxon>
        <taxon>campanulids</taxon>
        <taxon>Aquifoliales</taxon>
        <taxon>Aquifoliaceae</taxon>
        <taxon>Ilex</taxon>
    </lineage>
</organism>
<dbReference type="Proteomes" id="UP001642360">
    <property type="component" value="Unassembled WGS sequence"/>
</dbReference>
<evidence type="ECO:0000313" key="2">
    <source>
        <dbReference type="Proteomes" id="UP001642360"/>
    </source>
</evidence>
<dbReference type="EMBL" id="CAUOFW020001336">
    <property type="protein sequence ID" value="CAK9143801.1"/>
    <property type="molecule type" value="Genomic_DNA"/>
</dbReference>
<proteinExistence type="predicted"/>
<comment type="caution">
    <text evidence="1">The sequence shown here is derived from an EMBL/GenBank/DDBJ whole genome shotgun (WGS) entry which is preliminary data.</text>
</comment>
<evidence type="ECO:0000313" key="1">
    <source>
        <dbReference type="EMBL" id="CAK9143801.1"/>
    </source>
</evidence>
<dbReference type="AlphaFoldDB" id="A0ABC8RHX5"/>
<accession>A0ABC8RHX5</accession>